<dbReference type="AlphaFoldDB" id="A0ABC9SQH8"/>
<dbReference type="Proteomes" id="UP000014060">
    <property type="component" value="Unassembled WGS sequence"/>
</dbReference>
<protein>
    <recommendedName>
        <fullName evidence="3">Phage protein</fullName>
    </recommendedName>
</protein>
<comment type="caution">
    <text evidence="1">The sequence shown here is derived from an EMBL/GenBank/DDBJ whole genome shotgun (WGS) entry which is preliminary data.</text>
</comment>
<sequence length="55" mass="6261">MTVEEMQAKIKEQEGRIGDLECALSGCLSTMDNIHGYDYDSYREGMRVLNGEDEE</sequence>
<gene>
    <name evidence="1" type="ORF">IAY_06249</name>
</gene>
<accession>A0ABC9SQH8</accession>
<reference evidence="1 2" key="1">
    <citation type="submission" date="2013-01" db="EMBL/GenBank/DDBJ databases">
        <title>The Genome Sequence of Bacillus cereus TIAC219.</title>
        <authorList>
            <consortium name="The Broad Institute Genome Sequencing Platform"/>
            <consortium name="The Broad Institute Genome Sequencing Center for Infectious Disease"/>
            <person name="Feldgarden M."/>
            <person name="Van der Auwera G.A."/>
            <person name="Mahillon J."/>
            <person name="Duprez V."/>
            <person name="Timmery S."/>
            <person name="Mattelet C."/>
            <person name="Dierick K."/>
            <person name="Sun M."/>
            <person name="Yu Z."/>
            <person name="Zhu L."/>
            <person name="Hu X."/>
            <person name="Shank E.B."/>
            <person name="Swiecicka I."/>
            <person name="Hansen B.M."/>
            <person name="Andrup L."/>
            <person name="Walker B."/>
            <person name="Young S.K."/>
            <person name="Zeng Q."/>
            <person name="Gargeya S."/>
            <person name="Fitzgerald M."/>
            <person name="Haas B."/>
            <person name="Abouelleil A."/>
            <person name="Alvarado L."/>
            <person name="Arachchi H.M."/>
            <person name="Berlin A.M."/>
            <person name="Chapman S.B."/>
            <person name="Dewar J."/>
            <person name="Goldberg J."/>
            <person name="Griggs A."/>
            <person name="Gujja S."/>
            <person name="Hansen M."/>
            <person name="Howarth C."/>
            <person name="Imamovic A."/>
            <person name="Larimer J."/>
            <person name="McCowan C."/>
            <person name="Murphy C."/>
            <person name="Neiman D."/>
            <person name="Pearson M."/>
            <person name="Priest M."/>
            <person name="Roberts A."/>
            <person name="Saif S."/>
            <person name="Shea T."/>
            <person name="Sisk P."/>
            <person name="Sykes S."/>
            <person name="Wortman J."/>
            <person name="Nusbaum C."/>
            <person name="Birren B."/>
        </authorList>
    </citation>
    <scope>NUCLEOTIDE SEQUENCE [LARGE SCALE GENOMIC DNA]</scope>
    <source>
        <strain evidence="1 2">TIAC219</strain>
    </source>
</reference>
<dbReference type="EMBL" id="AHCJ01000083">
    <property type="protein sequence ID" value="EOQ57837.1"/>
    <property type="molecule type" value="Genomic_DNA"/>
</dbReference>
<name>A0ABC9SQH8_BACCE</name>
<proteinExistence type="predicted"/>
<organism evidence="1 2">
    <name type="scientific">Bacillus cereus TIAC219</name>
    <dbReference type="NCBI Taxonomy" id="718222"/>
    <lineage>
        <taxon>Bacteria</taxon>
        <taxon>Bacillati</taxon>
        <taxon>Bacillota</taxon>
        <taxon>Bacilli</taxon>
        <taxon>Bacillales</taxon>
        <taxon>Bacillaceae</taxon>
        <taxon>Bacillus</taxon>
        <taxon>Bacillus cereus group</taxon>
    </lineage>
</organism>
<evidence type="ECO:0000313" key="2">
    <source>
        <dbReference type="Proteomes" id="UP000014060"/>
    </source>
</evidence>
<dbReference type="RefSeq" id="WP_002084174.1">
    <property type="nucleotide sequence ID" value="NZ_KB976014.1"/>
</dbReference>
<evidence type="ECO:0000313" key="1">
    <source>
        <dbReference type="EMBL" id="EOQ57837.1"/>
    </source>
</evidence>
<evidence type="ECO:0008006" key="3">
    <source>
        <dbReference type="Google" id="ProtNLM"/>
    </source>
</evidence>